<dbReference type="GO" id="GO:0004686">
    <property type="term" value="F:elongation factor-2 kinase activity"/>
    <property type="evidence" value="ECO:0007669"/>
    <property type="project" value="UniProtKB-UniRule"/>
</dbReference>
<dbReference type="SUPFAM" id="SSF81901">
    <property type="entry name" value="HCP-like"/>
    <property type="match status" value="1"/>
</dbReference>
<dbReference type="FunFam" id="3.20.200.10:FF:000002">
    <property type="entry name" value="Eukaryotic elongation factor 2 kinase"/>
    <property type="match status" value="1"/>
</dbReference>
<evidence type="ECO:0000259" key="8">
    <source>
        <dbReference type="PROSITE" id="PS51158"/>
    </source>
</evidence>
<feature type="region of interest" description="Disordered" evidence="7">
    <location>
        <begin position="372"/>
        <end position="426"/>
    </location>
</feature>
<dbReference type="Gene3D" id="3.20.200.10">
    <property type="entry name" value="MHCK/EF2 kinase"/>
    <property type="match status" value="1"/>
</dbReference>
<dbReference type="CDD" id="cd16967">
    <property type="entry name" value="Alpha_kinase_eEF2K"/>
    <property type="match status" value="1"/>
</dbReference>
<dbReference type="GO" id="GO:0031037">
    <property type="term" value="P:myosin II filament disassembly"/>
    <property type="evidence" value="ECO:0007669"/>
    <property type="project" value="TreeGrafter"/>
</dbReference>
<dbReference type="GO" id="GO:0005509">
    <property type="term" value="F:calcium ion binding"/>
    <property type="evidence" value="ECO:0007669"/>
    <property type="project" value="UniProtKB-UniRule"/>
</dbReference>
<sequence>MSLGSSVDSDKDVVLFPITHGWNNDEPSPSGYVSDEQDSSDESVEEPKPKALMTLRQRRLSKAIAAIEGLKLNINRAHTNWLKALKKAKSMDDPWEKFHIDDLETETCFRHRYSALKKSWITDEVKVKIERKPFTRGAMRQCYRLKKLSNFSGVENWKHAHNYVAKSYIENVDRDVYFQDVRLQMDAKLWGEEYNRHNPPKKVDIFQMCILEFSKRPEPNLFHLEHFIEGEYIKYNSNSGFVEEMVRHTPQAFSHFTFERSGHQLIIVDIQGVEDLYTDPQIHTIRGTDYGDGNLGAKGMALFFHSHLCNEICKSLNLTPFDLSNNEICMHQEFLKRMTKQAARTRVRGCEEICVSPSPGEKVDVSSFVSRKHTSSTSSDPISIDMTSPMSFSYRDRSYSRSDTTPETQSPSQSTEDEPMSVDSPYERVKMRYISESESSVTAEEEERQTFHMAMQNRHRPSCVALEKDLRKLVNAKMNDSVLGKIHHEMAKYYEIGRFSNREEDDIDWESALYHEEHAAELGELEAILTLAKLFLGQERAVLVNCTVQKCDDSIDRGLDYMVQAAEAGDRGAMLYMAKAFETGQGLGTKRSVSWEDSVYWYDQAVNTNENDEGGEFDSTMNDPVYQLMAKQAEMYRQGGNGLDKDPQKAGDLYNQAAQAAIEAMKGRLANKYFALAEEAWAEVEE</sequence>
<feature type="compositionally biased region" description="Acidic residues" evidence="7">
    <location>
        <begin position="35"/>
        <end position="44"/>
    </location>
</feature>
<comment type="subunit">
    <text evidence="6">Monomer or homodimer.</text>
</comment>
<dbReference type="Pfam" id="PF02816">
    <property type="entry name" value="Alpha_kinase"/>
    <property type="match status" value="1"/>
</dbReference>
<reference evidence="9" key="2">
    <citation type="journal article" date="2021" name="Genome Biol. Evol.">
        <title>Developing a high-quality reference genome for a parasitic bivalve with doubly uniparental inheritance (Bivalvia: Unionida).</title>
        <authorList>
            <person name="Smith C.H."/>
        </authorList>
    </citation>
    <scope>NUCLEOTIDE SEQUENCE</scope>
    <source>
        <strain evidence="9">CHS0354</strain>
        <tissue evidence="9">Mantle</tissue>
    </source>
</reference>
<dbReference type="Gene3D" id="3.30.200.20">
    <property type="entry name" value="Phosphorylase Kinase, domain 1"/>
    <property type="match status" value="2"/>
</dbReference>
<feature type="domain" description="Alpha-type protein kinase" evidence="8">
    <location>
        <begin position="112"/>
        <end position="321"/>
    </location>
</feature>
<name>A0AAE0VT01_9BIVA</name>
<dbReference type="InterPro" id="IPR011990">
    <property type="entry name" value="TPR-like_helical_dom_sf"/>
</dbReference>
<dbReference type="InterPro" id="IPR047588">
    <property type="entry name" value="eEF2K_a_kinase_dom"/>
</dbReference>
<evidence type="ECO:0000256" key="3">
    <source>
        <dbReference type="ARBA" id="ARBA00022741"/>
    </source>
</evidence>
<keyword evidence="6" id="KW-0112">Calmodulin-binding</keyword>
<dbReference type="GO" id="GO:1903013">
    <property type="term" value="P:response to differentiation-inducing factor 1"/>
    <property type="evidence" value="ECO:0007669"/>
    <property type="project" value="TreeGrafter"/>
</dbReference>
<dbReference type="SUPFAM" id="SSF56112">
    <property type="entry name" value="Protein kinase-like (PK-like)"/>
    <property type="match status" value="1"/>
</dbReference>
<dbReference type="PROSITE" id="PS51158">
    <property type="entry name" value="ALPHA_KINASE"/>
    <property type="match status" value="1"/>
</dbReference>
<keyword evidence="3 6" id="KW-0547">Nucleotide-binding</keyword>
<reference evidence="9" key="3">
    <citation type="submission" date="2023-05" db="EMBL/GenBank/DDBJ databases">
        <authorList>
            <person name="Smith C.H."/>
        </authorList>
    </citation>
    <scope>NUCLEOTIDE SEQUENCE</scope>
    <source>
        <strain evidence="9">CHS0354</strain>
        <tissue evidence="9">Mantle</tissue>
    </source>
</reference>
<feature type="compositionally biased region" description="Low complexity" evidence="7">
    <location>
        <begin position="375"/>
        <end position="389"/>
    </location>
</feature>
<dbReference type="EMBL" id="JAEAOA010002363">
    <property type="protein sequence ID" value="KAK3588946.1"/>
    <property type="molecule type" value="Genomic_DNA"/>
</dbReference>
<accession>A0AAE0VT01</accession>
<dbReference type="EC" id="2.7.11.20" evidence="6"/>
<dbReference type="PANTHER" id="PTHR45992">
    <property type="entry name" value="EUKARYOTIC ELONGATION FACTOR 2 KINASE-RELATED"/>
    <property type="match status" value="1"/>
</dbReference>
<evidence type="ECO:0000256" key="2">
    <source>
        <dbReference type="ARBA" id="ARBA00022679"/>
    </source>
</evidence>
<evidence type="ECO:0000256" key="6">
    <source>
        <dbReference type="PIRNR" id="PIRNR038139"/>
    </source>
</evidence>
<proteinExistence type="inferred from homology"/>
<comment type="similarity">
    <text evidence="6">Belongs to the protein kinase superfamily. Alpha-type protein kinase family.</text>
</comment>
<evidence type="ECO:0000313" key="9">
    <source>
        <dbReference type="EMBL" id="KAK3588946.1"/>
    </source>
</evidence>
<keyword evidence="1 6" id="KW-0723">Serine/threonine-protein kinase</keyword>
<keyword evidence="5 6" id="KW-0067">ATP-binding</keyword>
<reference evidence="9" key="1">
    <citation type="journal article" date="2021" name="Genome Biol. Evol.">
        <title>A High-Quality Reference Genome for a Parasitic Bivalve with Doubly Uniparental Inheritance (Bivalvia: Unionida).</title>
        <authorList>
            <person name="Smith C.H."/>
        </authorList>
    </citation>
    <scope>NUCLEOTIDE SEQUENCE</scope>
    <source>
        <strain evidence="9">CHS0354</strain>
    </source>
</reference>
<dbReference type="PANTHER" id="PTHR45992:SF2">
    <property type="entry name" value="EUKARYOTIC ELONGATION FACTOR 2 KINASE"/>
    <property type="match status" value="1"/>
</dbReference>
<keyword evidence="4 6" id="KW-0418">Kinase</keyword>
<keyword evidence="6" id="KW-0106">Calcium</keyword>
<comment type="catalytic activity">
    <reaction evidence="6">
        <text>[translation elongation factor 2] + ATP = [translation elongation factor 2]-phosphate + ADP + H(+)</text>
        <dbReference type="Rhea" id="RHEA:21436"/>
        <dbReference type="Rhea" id="RHEA-COMP:11268"/>
        <dbReference type="Rhea" id="RHEA-COMP:11269"/>
        <dbReference type="ChEBI" id="CHEBI:15378"/>
        <dbReference type="ChEBI" id="CHEBI:30616"/>
        <dbReference type="ChEBI" id="CHEBI:43176"/>
        <dbReference type="ChEBI" id="CHEBI:68546"/>
        <dbReference type="ChEBI" id="CHEBI:456216"/>
        <dbReference type="EC" id="2.7.11.20"/>
    </reaction>
</comment>
<feature type="compositionally biased region" description="Low complexity" evidence="7">
    <location>
        <begin position="401"/>
        <end position="414"/>
    </location>
</feature>
<dbReference type="PIRSF" id="PIRSF038139">
    <property type="entry name" value="Elongation_factor_2_kinase"/>
    <property type="match status" value="1"/>
</dbReference>
<comment type="caution">
    <text evidence="9">The sequence shown here is derived from an EMBL/GenBank/DDBJ whole genome shotgun (WGS) entry which is preliminary data.</text>
</comment>
<dbReference type="InterPro" id="IPR004166">
    <property type="entry name" value="a-kinase_dom"/>
</dbReference>
<evidence type="ECO:0000313" key="10">
    <source>
        <dbReference type="Proteomes" id="UP001195483"/>
    </source>
</evidence>
<evidence type="ECO:0000256" key="1">
    <source>
        <dbReference type="ARBA" id="ARBA00022527"/>
    </source>
</evidence>
<keyword evidence="2 6" id="KW-0808">Transferase</keyword>
<feature type="region of interest" description="Disordered" evidence="7">
    <location>
        <begin position="18"/>
        <end position="50"/>
    </location>
</feature>
<dbReference type="Gene3D" id="1.25.40.10">
    <property type="entry name" value="Tetratricopeptide repeat domain"/>
    <property type="match status" value="1"/>
</dbReference>
<dbReference type="InterPro" id="IPR051852">
    <property type="entry name" value="Alpha-type_PK"/>
</dbReference>
<gene>
    <name evidence="9" type="ORF">CHS0354_043115</name>
</gene>
<dbReference type="InterPro" id="IPR017400">
    <property type="entry name" value="eEF-2K"/>
</dbReference>
<dbReference type="InterPro" id="IPR011009">
    <property type="entry name" value="Kinase-like_dom_sf"/>
</dbReference>
<comment type="activity regulation">
    <text evidence="6">Undergoes calcium/calmodulin-dependent intramolecular autophosphorylation, and this results in it becoming partially calcium/calmodulin-independent.</text>
</comment>
<dbReference type="Proteomes" id="UP001195483">
    <property type="component" value="Unassembled WGS sequence"/>
</dbReference>
<evidence type="ECO:0000256" key="4">
    <source>
        <dbReference type="ARBA" id="ARBA00022777"/>
    </source>
</evidence>
<keyword evidence="10" id="KW-1185">Reference proteome</keyword>
<dbReference type="AlphaFoldDB" id="A0AAE0VT01"/>
<dbReference type="GO" id="GO:0005524">
    <property type="term" value="F:ATP binding"/>
    <property type="evidence" value="ECO:0007669"/>
    <property type="project" value="UniProtKB-UniRule"/>
</dbReference>
<organism evidence="9 10">
    <name type="scientific">Potamilus streckersoni</name>
    <dbReference type="NCBI Taxonomy" id="2493646"/>
    <lineage>
        <taxon>Eukaryota</taxon>
        <taxon>Metazoa</taxon>
        <taxon>Spiralia</taxon>
        <taxon>Lophotrochozoa</taxon>
        <taxon>Mollusca</taxon>
        <taxon>Bivalvia</taxon>
        <taxon>Autobranchia</taxon>
        <taxon>Heteroconchia</taxon>
        <taxon>Palaeoheterodonta</taxon>
        <taxon>Unionida</taxon>
        <taxon>Unionoidea</taxon>
        <taxon>Unionidae</taxon>
        <taxon>Ambleminae</taxon>
        <taxon>Lampsilini</taxon>
        <taxon>Potamilus</taxon>
    </lineage>
</organism>
<dbReference type="GO" id="GO:0005516">
    <property type="term" value="F:calmodulin binding"/>
    <property type="evidence" value="ECO:0007669"/>
    <property type="project" value="UniProtKB-UniRule"/>
</dbReference>
<evidence type="ECO:0000256" key="5">
    <source>
        <dbReference type="ARBA" id="ARBA00022840"/>
    </source>
</evidence>
<evidence type="ECO:0000256" key="7">
    <source>
        <dbReference type="SAM" id="MobiDB-lite"/>
    </source>
</evidence>
<dbReference type="SMART" id="SM00811">
    <property type="entry name" value="Alpha_kinase"/>
    <property type="match status" value="1"/>
</dbReference>
<protein>
    <recommendedName>
        <fullName evidence="6">Eukaryotic elongation factor 2 kinase</fullName>
        <ecNumber evidence="6">2.7.11.20</ecNumber>
    </recommendedName>
</protein>